<organism evidence="2 3">
    <name type="scientific">Tropicibacter naphthalenivorans</name>
    <dbReference type="NCBI Taxonomy" id="441103"/>
    <lineage>
        <taxon>Bacteria</taxon>
        <taxon>Pseudomonadati</taxon>
        <taxon>Pseudomonadota</taxon>
        <taxon>Alphaproteobacteria</taxon>
        <taxon>Rhodobacterales</taxon>
        <taxon>Roseobacteraceae</taxon>
        <taxon>Tropicibacter</taxon>
    </lineage>
</organism>
<evidence type="ECO:0000313" key="3">
    <source>
        <dbReference type="Proteomes" id="UP000054935"/>
    </source>
</evidence>
<dbReference type="Proteomes" id="UP000054935">
    <property type="component" value="Unassembled WGS sequence"/>
</dbReference>
<keyword evidence="3" id="KW-1185">Reference proteome</keyword>
<dbReference type="RefSeq" id="WP_058247367.1">
    <property type="nucleotide sequence ID" value="NZ_CYSE01000003.1"/>
</dbReference>
<dbReference type="Pfam" id="PF04972">
    <property type="entry name" value="BON"/>
    <property type="match status" value="1"/>
</dbReference>
<gene>
    <name evidence="2" type="ORF">TRN7648_01855</name>
</gene>
<dbReference type="AlphaFoldDB" id="A0A0P1GA30"/>
<feature type="domain" description="BON" evidence="1">
    <location>
        <begin position="25"/>
        <end position="93"/>
    </location>
</feature>
<dbReference type="Gene3D" id="3.40.1520.20">
    <property type="match status" value="1"/>
</dbReference>
<evidence type="ECO:0000259" key="1">
    <source>
        <dbReference type="PROSITE" id="PS50914"/>
    </source>
</evidence>
<dbReference type="Gene3D" id="3.30.1340.30">
    <property type="match status" value="1"/>
</dbReference>
<dbReference type="OrthoDB" id="5525824at2"/>
<name>A0A0P1GA30_9RHOB</name>
<protein>
    <submittedName>
        <fullName evidence="2">BON domain protein</fullName>
    </submittedName>
</protein>
<proteinExistence type="predicted"/>
<reference evidence="2 3" key="1">
    <citation type="submission" date="2015-09" db="EMBL/GenBank/DDBJ databases">
        <authorList>
            <consortium name="Swine Surveillance"/>
        </authorList>
    </citation>
    <scope>NUCLEOTIDE SEQUENCE [LARGE SCALE GENOMIC DNA]</scope>
    <source>
        <strain evidence="2 3">CECT 7648</strain>
    </source>
</reference>
<accession>A0A0P1GA30</accession>
<dbReference type="STRING" id="441103.TRN7648_01855"/>
<evidence type="ECO:0000313" key="2">
    <source>
        <dbReference type="EMBL" id="CUH78208.1"/>
    </source>
</evidence>
<dbReference type="PROSITE" id="PS50914">
    <property type="entry name" value="BON"/>
    <property type="match status" value="1"/>
</dbReference>
<dbReference type="InterPro" id="IPR007055">
    <property type="entry name" value="BON_dom"/>
</dbReference>
<sequence>MRDLFAILAIIAAVVGLGVFRVPDENALVAAGITAAAERALTHTPHPIAVTVEGRKVTATGRVETDAARQAVLAVLRDLDGVQEVVDDLTLMPTVTPYSLTITGGPTVAYAGHLPSEALGARLGDVLGAVPDLPLGAGAPEGFDDLAMRAAQALALMLDGEAQIVDGALTLSGQVHLPKGRAAVDALFADLPEGLTAVLTIETLDDGLPYSLLLTRDPLMGQELRGKLPPDFDTSIFEGLGKLHLSAIQRAVLPLDQPGFAKAVALALPVFAQVPQGSLSVSPFVVTLIGGPLDLTSELDRLRAALPPGYVLNAAVAPPDDGAPLALRATWDGKALAVSGRVPRDFPLDRMGVVEGAPEAAPYPDLTDWAAPIWPGLDALRLLDSGVMAYDAEGLRITGVAADPATRALARQALGEAGTLEADLRDDGTPAAFTLTWDAGTGGSVTGKLPRGLGMTDLARALGADLRGDPRVAPSGDGAAVLRVLARVQAGLAEVESLTLDYPSMGLQVAVTPGVTPEGWQRRYGLPRSEVRVASPAPSGTRRVHQVTGGGQVFADGFWLPKLGFEPTLQACSTAGEMAVPFADKRFVLDERAVWDVARMTAVLRACTRIGGLDAEIVVGVAEGEVPVLARQLARRRAEALRREMIARGVPETRVVARGEVSADHVTFVFE</sequence>
<dbReference type="EMBL" id="CYSE01000003">
    <property type="protein sequence ID" value="CUH78208.1"/>
    <property type="molecule type" value="Genomic_DNA"/>
</dbReference>